<reference evidence="4 5" key="2">
    <citation type="submission" date="2018-11" db="EMBL/GenBank/DDBJ databases">
        <authorList>
            <consortium name="Pathogen Informatics"/>
        </authorList>
    </citation>
    <scope>NUCLEOTIDE SEQUENCE [LARGE SCALE GENOMIC DNA]</scope>
</reference>
<gene>
    <name evidence="4" type="ORF">SBAD_LOCUS2450</name>
</gene>
<dbReference type="SUPFAM" id="SSF82109">
    <property type="entry name" value="MIR domain"/>
    <property type="match status" value="1"/>
</dbReference>
<dbReference type="PANTHER" id="PTHR46809">
    <property type="entry name" value="STROMAL CELL-DERIVED FACTOR 2-LIKE PROTEIN"/>
    <property type="match status" value="1"/>
</dbReference>
<evidence type="ECO:0000256" key="1">
    <source>
        <dbReference type="ARBA" id="ARBA00022729"/>
    </source>
</evidence>
<organism evidence="6">
    <name type="scientific">Soboliphyme baturini</name>
    <dbReference type="NCBI Taxonomy" id="241478"/>
    <lineage>
        <taxon>Eukaryota</taxon>
        <taxon>Metazoa</taxon>
        <taxon>Ecdysozoa</taxon>
        <taxon>Nematoda</taxon>
        <taxon>Enoplea</taxon>
        <taxon>Dorylaimia</taxon>
        <taxon>Dioctophymatida</taxon>
        <taxon>Dioctophymatoidea</taxon>
        <taxon>Soboliphymatidae</taxon>
        <taxon>Soboliphyme</taxon>
    </lineage>
</organism>
<dbReference type="SMART" id="SM00472">
    <property type="entry name" value="MIR"/>
    <property type="match status" value="3"/>
</dbReference>
<dbReference type="InterPro" id="IPR036300">
    <property type="entry name" value="MIR_dom_sf"/>
</dbReference>
<keyword evidence="5" id="KW-1185">Reference proteome</keyword>
<dbReference type="Pfam" id="PF02815">
    <property type="entry name" value="MIR"/>
    <property type="match status" value="1"/>
</dbReference>
<reference evidence="6" key="1">
    <citation type="submission" date="2016-06" db="UniProtKB">
        <authorList>
            <consortium name="WormBaseParasite"/>
        </authorList>
    </citation>
    <scope>IDENTIFICATION</scope>
</reference>
<dbReference type="Gene3D" id="2.80.10.50">
    <property type="match status" value="1"/>
</dbReference>
<dbReference type="WBParaSite" id="SBAD_0000256701-mRNA-1">
    <property type="protein sequence ID" value="SBAD_0000256701-mRNA-1"/>
    <property type="gene ID" value="SBAD_0000256701"/>
</dbReference>
<evidence type="ECO:0000313" key="4">
    <source>
        <dbReference type="EMBL" id="VDO97662.1"/>
    </source>
</evidence>
<sequence length="242" mass="26982">MTSALLAHLNFALVRPWKLGLWMDSLLALFFLSSVVFAAGNSTLFVTCLLGRCLSDTSDDYVTCGSVLKLINSKHRTRLHSHDIKYGSGSGQQSVTGITEPDDANSYWAIKGTAEEPCNRGEAMKCGSVIRLEHVKSGKLLHSHLISSVLSRCHEVSCYGDKGEGDLGDYWILKCHGQYWKRSDEVQFMHQQTKSYLAVTDQVYGRPIQGQHEVCAYSSEQPRGTETKWRAAEGVYFLLSDH</sequence>
<dbReference type="AlphaFoldDB" id="A0A183IFQ6"/>
<evidence type="ECO:0000259" key="3">
    <source>
        <dbReference type="PROSITE" id="PS50919"/>
    </source>
</evidence>
<dbReference type="PROSITE" id="PS50919">
    <property type="entry name" value="MIR"/>
    <property type="match status" value="3"/>
</dbReference>
<dbReference type="InterPro" id="IPR016093">
    <property type="entry name" value="MIR_motif"/>
</dbReference>
<dbReference type="Proteomes" id="UP000270296">
    <property type="component" value="Unassembled WGS sequence"/>
</dbReference>
<feature type="domain" description="MIR" evidence="3">
    <location>
        <begin position="121"/>
        <end position="176"/>
    </location>
</feature>
<proteinExistence type="predicted"/>
<feature type="domain" description="MIR" evidence="3">
    <location>
        <begin position="177"/>
        <end position="234"/>
    </location>
</feature>
<keyword evidence="2" id="KW-0677">Repeat</keyword>
<dbReference type="EMBL" id="UZAM01007232">
    <property type="protein sequence ID" value="VDO97662.1"/>
    <property type="molecule type" value="Genomic_DNA"/>
</dbReference>
<evidence type="ECO:0000313" key="5">
    <source>
        <dbReference type="Proteomes" id="UP000270296"/>
    </source>
</evidence>
<name>A0A183IFQ6_9BILA</name>
<evidence type="ECO:0000256" key="2">
    <source>
        <dbReference type="ARBA" id="ARBA00022737"/>
    </source>
</evidence>
<feature type="domain" description="MIR" evidence="3">
    <location>
        <begin position="59"/>
        <end position="113"/>
    </location>
</feature>
<evidence type="ECO:0000313" key="6">
    <source>
        <dbReference type="WBParaSite" id="SBAD_0000256701-mRNA-1"/>
    </source>
</evidence>
<keyword evidence="1" id="KW-0732">Signal</keyword>
<protein>
    <submittedName>
        <fullName evidence="6">MIR domain-containing protein</fullName>
    </submittedName>
</protein>
<dbReference type="PANTHER" id="PTHR46809:SF2">
    <property type="entry name" value="GH21273P"/>
    <property type="match status" value="1"/>
</dbReference>
<dbReference type="OrthoDB" id="5588846at2759"/>
<accession>A0A183IFQ6</accession>